<gene>
    <name evidence="4" type="ORF">SY85_12380</name>
</gene>
<evidence type="ECO:0000256" key="1">
    <source>
        <dbReference type="ARBA" id="ARBA00022516"/>
    </source>
</evidence>
<dbReference type="Pfam" id="PF04336">
    <property type="entry name" value="ACP_PD"/>
    <property type="match status" value="1"/>
</dbReference>
<reference evidence="4 5" key="2">
    <citation type="journal article" date="2016" name="Int. J. Syst. Evol. Microbiol.">
        <title>Flavisolibacter tropicus sp. nov., isolated from tropical soil.</title>
        <authorList>
            <person name="Lee J.J."/>
            <person name="Kang M.S."/>
            <person name="Kim G.S."/>
            <person name="Lee C.S."/>
            <person name="Lim S."/>
            <person name="Lee J."/>
            <person name="Roh S.H."/>
            <person name="Kang H."/>
            <person name="Ha J.M."/>
            <person name="Bae S."/>
            <person name="Jung H.Y."/>
            <person name="Kim M.K."/>
        </authorList>
    </citation>
    <scope>NUCLEOTIDE SEQUENCE [LARGE SCALE GENOMIC DNA]</scope>
    <source>
        <strain evidence="4 5">LCS9</strain>
    </source>
</reference>
<evidence type="ECO:0000313" key="4">
    <source>
        <dbReference type="EMBL" id="ANE51181.1"/>
    </source>
</evidence>
<dbReference type="PATRIC" id="fig|1492898.3.peg.2667"/>
<evidence type="ECO:0000256" key="2">
    <source>
        <dbReference type="ARBA" id="ARBA00022801"/>
    </source>
</evidence>
<dbReference type="STRING" id="1492898.SY85_12380"/>
<dbReference type="PANTHER" id="PTHR38764:SF1">
    <property type="entry name" value="ACYL CARRIER PROTEIN PHOSPHODIESTERASE"/>
    <property type="match status" value="1"/>
</dbReference>
<dbReference type="GO" id="GO:0008770">
    <property type="term" value="F:[acyl-carrier-protein] phosphodiesterase activity"/>
    <property type="evidence" value="ECO:0007669"/>
    <property type="project" value="InterPro"/>
</dbReference>
<keyword evidence="2" id="KW-0378">Hydrolase</keyword>
<dbReference type="RefSeq" id="WP_066404921.1">
    <property type="nucleotide sequence ID" value="NZ_CP011390.1"/>
</dbReference>
<organism evidence="4 5">
    <name type="scientific">Flavisolibacter tropicus</name>
    <dbReference type="NCBI Taxonomy" id="1492898"/>
    <lineage>
        <taxon>Bacteria</taxon>
        <taxon>Pseudomonadati</taxon>
        <taxon>Bacteroidota</taxon>
        <taxon>Chitinophagia</taxon>
        <taxon>Chitinophagales</taxon>
        <taxon>Chitinophagaceae</taxon>
        <taxon>Flavisolibacter</taxon>
    </lineage>
</organism>
<keyword evidence="5" id="KW-1185">Reference proteome</keyword>
<dbReference type="KEGG" id="fla:SY85_12380"/>
<dbReference type="PIRSF" id="PIRSF011489">
    <property type="entry name" value="DUF479"/>
    <property type="match status" value="1"/>
</dbReference>
<protein>
    <submittedName>
        <fullName evidence="4">ACP phosphodiesterase</fullName>
    </submittedName>
</protein>
<dbReference type="OrthoDB" id="8442777at2"/>
<reference evidence="5" key="1">
    <citation type="submission" date="2015-01" db="EMBL/GenBank/DDBJ databases">
        <title>Flavisolibacter sp./LCS9/ whole genome sequencing.</title>
        <authorList>
            <person name="Kim M.K."/>
            <person name="Srinivasan S."/>
            <person name="Lee J.-J."/>
        </authorList>
    </citation>
    <scope>NUCLEOTIDE SEQUENCE [LARGE SCALE GENOMIC DNA]</scope>
    <source>
        <strain evidence="5">LCS9</strain>
    </source>
</reference>
<dbReference type="Proteomes" id="UP000077177">
    <property type="component" value="Chromosome"/>
</dbReference>
<name>A0A172TVN9_9BACT</name>
<sequence length="195" mass="22834">MNYLAHAYLSFHHPEILVGNMISDFVKGKSRLGYSVGVQKGITLHRLIDDYTDSHSATLQAKTIFHPYYRLYSGALVDVVYDHFLANDHSIFTEASLYQFTHTVYQTLEQYHMQLPPRFLLMLPYMKAENWLYNYRTKEGIGKSIRGLVRRSAYLTDYETAILLLNENYDFLESCYQLFIKDVKSFAEDQLSKQD</sequence>
<proteinExistence type="predicted"/>
<evidence type="ECO:0000313" key="5">
    <source>
        <dbReference type="Proteomes" id="UP000077177"/>
    </source>
</evidence>
<dbReference type="InterPro" id="IPR007431">
    <property type="entry name" value="ACP_PD"/>
</dbReference>
<keyword evidence="3" id="KW-0443">Lipid metabolism</keyword>
<dbReference type="PANTHER" id="PTHR38764">
    <property type="entry name" value="ACYL CARRIER PROTEIN PHOSPHODIESTERASE"/>
    <property type="match status" value="1"/>
</dbReference>
<accession>A0A172TVN9</accession>
<keyword evidence="1" id="KW-0444">Lipid biosynthesis</keyword>
<dbReference type="GO" id="GO:0006633">
    <property type="term" value="P:fatty acid biosynthetic process"/>
    <property type="evidence" value="ECO:0007669"/>
    <property type="project" value="InterPro"/>
</dbReference>
<evidence type="ECO:0000256" key="3">
    <source>
        <dbReference type="ARBA" id="ARBA00023098"/>
    </source>
</evidence>
<dbReference type="EMBL" id="CP011390">
    <property type="protein sequence ID" value="ANE51181.1"/>
    <property type="molecule type" value="Genomic_DNA"/>
</dbReference>
<dbReference type="AlphaFoldDB" id="A0A172TVN9"/>